<evidence type="ECO:0000313" key="3">
    <source>
        <dbReference type="Proteomes" id="UP001203665"/>
    </source>
</evidence>
<comment type="caution">
    <text evidence="2">The sequence shown here is derived from an EMBL/GenBank/DDBJ whole genome shotgun (WGS) entry which is preliminary data.</text>
</comment>
<dbReference type="PIRSF" id="PIRSF030092">
    <property type="entry name" value="UCP030092"/>
    <property type="match status" value="1"/>
</dbReference>
<keyword evidence="1" id="KW-0472">Membrane</keyword>
<dbReference type="RefSeq" id="WP_251604937.1">
    <property type="nucleotide sequence ID" value="NZ_JAMQJY010000001.1"/>
</dbReference>
<feature type="transmembrane region" description="Helical" evidence="1">
    <location>
        <begin position="6"/>
        <end position="29"/>
    </location>
</feature>
<keyword evidence="1" id="KW-1133">Transmembrane helix</keyword>
<feature type="transmembrane region" description="Helical" evidence="1">
    <location>
        <begin position="68"/>
        <end position="88"/>
    </location>
</feature>
<dbReference type="InterPro" id="IPR016945">
    <property type="entry name" value="UCP030092"/>
</dbReference>
<feature type="transmembrane region" description="Helical" evidence="1">
    <location>
        <begin position="41"/>
        <end position="62"/>
    </location>
</feature>
<proteinExistence type="predicted"/>
<evidence type="ECO:0000256" key="1">
    <source>
        <dbReference type="SAM" id="Phobius"/>
    </source>
</evidence>
<keyword evidence="3" id="KW-1185">Reference proteome</keyword>
<sequence length="129" mass="14757">MVTSTVAAFIATVVTIPALGWYLIYITTVKITKQKRKSIKLASDCSAVLFMAAVYYILQQLWAPTSVWLVFALFFAVAFTFTIIYWNVMDDFYASKLFKGIWRLNFLIFVVIYIVLSGYGLLKSIFSFV</sequence>
<dbReference type="Proteomes" id="UP001203665">
    <property type="component" value="Unassembled WGS sequence"/>
</dbReference>
<evidence type="ECO:0000313" key="2">
    <source>
        <dbReference type="EMBL" id="MCM2674833.1"/>
    </source>
</evidence>
<reference evidence="2" key="1">
    <citation type="submission" date="2022-06" db="EMBL/GenBank/DDBJ databases">
        <title>Alkalicoccobacillus porphyridii sp. nov., isolated from a marine red alga, Porphyridium purpureum and reclassification of Shouchella plakortidis and Shouchella gibsonii as Alkalicoccobacillus plakortidis comb. nov. and Alkalicoccobacillus gibsonii comb. nov.</title>
        <authorList>
            <person name="Kim K.H."/>
            <person name="Lee J.K."/>
            <person name="Han D.M."/>
            <person name="Baek J.H."/>
            <person name="Jeon C.O."/>
        </authorList>
    </citation>
    <scope>NUCLEOTIDE SEQUENCE</scope>
    <source>
        <strain evidence="2">DSM 19153</strain>
    </source>
</reference>
<name>A0ABT0XHM2_9BACI</name>
<keyword evidence="1" id="KW-0812">Transmembrane</keyword>
<feature type="transmembrane region" description="Helical" evidence="1">
    <location>
        <begin position="100"/>
        <end position="122"/>
    </location>
</feature>
<dbReference type="InterPro" id="IPR024515">
    <property type="entry name" value="DUF3397"/>
</dbReference>
<organism evidence="2 3">
    <name type="scientific">Alkalicoccobacillus plakortidis</name>
    <dbReference type="NCBI Taxonomy" id="444060"/>
    <lineage>
        <taxon>Bacteria</taxon>
        <taxon>Bacillati</taxon>
        <taxon>Bacillota</taxon>
        <taxon>Bacilli</taxon>
        <taxon>Bacillales</taxon>
        <taxon>Bacillaceae</taxon>
        <taxon>Alkalicoccobacillus</taxon>
    </lineage>
</organism>
<dbReference type="EMBL" id="JAMQJY010000001">
    <property type="protein sequence ID" value="MCM2674833.1"/>
    <property type="molecule type" value="Genomic_DNA"/>
</dbReference>
<gene>
    <name evidence="2" type="ORF">NDM98_04470</name>
</gene>
<protein>
    <submittedName>
        <fullName evidence="2">DUF3397 domain-containing protein</fullName>
    </submittedName>
</protein>
<dbReference type="Pfam" id="PF11877">
    <property type="entry name" value="DUF3397"/>
    <property type="match status" value="1"/>
</dbReference>
<accession>A0ABT0XHM2</accession>